<evidence type="ECO:0000313" key="3">
    <source>
        <dbReference type="EMBL" id="KKT38784.1"/>
    </source>
</evidence>
<dbReference type="EMBL" id="LCHM01000006">
    <property type="protein sequence ID" value="KKT38784.1"/>
    <property type="molecule type" value="Genomic_DNA"/>
</dbReference>
<feature type="transmembrane region" description="Helical" evidence="2">
    <location>
        <begin position="139"/>
        <end position="164"/>
    </location>
</feature>
<feature type="transmembrane region" description="Helical" evidence="2">
    <location>
        <begin position="103"/>
        <end position="127"/>
    </location>
</feature>
<feature type="compositionally biased region" description="Polar residues" evidence="1">
    <location>
        <begin position="10"/>
        <end position="28"/>
    </location>
</feature>
<dbReference type="Proteomes" id="UP000034617">
    <property type="component" value="Unassembled WGS sequence"/>
</dbReference>
<gene>
    <name evidence="3" type="ORF">UW22_C0006G0050</name>
</gene>
<evidence type="ECO:0000313" key="4">
    <source>
        <dbReference type="Proteomes" id="UP000034617"/>
    </source>
</evidence>
<feature type="transmembrane region" description="Helical" evidence="2">
    <location>
        <begin position="76"/>
        <end position="97"/>
    </location>
</feature>
<evidence type="ECO:0000256" key="1">
    <source>
        <dbReference type="SAM" id="MobiDB-lite"/>
    </source>
</evidence>
<feature type="transmembrane region" description="Helical" evidence="2">
    <location>
        <begin position="35"/>
        <end position="56"/>
    </location>
</feature>
<comment type="caution">
    <text evidence="3">The sequence shown here is derived from an EMBL/GenBank/DDBJ whole genome shotgun (WGS) entry which is preliminary data.</text>
</comment>
<keyword evidence="2" id="KW-1133">Transmembrane helix</keyword>
<reference evidence="3 4" key="1">
    <citation type="journal article" date="2015" name="Nature">
        <title>rRNA introns, odd ribosomes, and small enigmatic genomes across a large radiation of phyla.</title>
        <authorList>
            <person name="Brown C.T."/>
            <person name="Hug L.A."/>
            <person name="Thomas B.C."/>
            <person name="Sharon I."/>
            <person name="Castelle C.J."/>
            <person name="Singh A."/>
            <person name="Wilkins M.J."/>
            <person name="Williams K.H."/>
            <person name="Banfield J.F."/>
        </authorList>
    </citation>
    <scope>NUCLEOTIDE SEQUENCE [LARGE SCALE GENOMIC DNA]</scope>
</reference>
<sequence length="173" mass="18843">MEGITEQSKKTSQTENQSQFGQPKNPQSPTPNKNIFIVVISFISLCLGLLEMYMGIMNLGEFLHGNIGLTRGITDYSVGMHGNIIFTSLYSISINLASIVGSVFAVVSIICIPFAGFGFIISGLMGIIYKNFNYYRANYILFISAILSIFFGGPLILQVIGLLLCGPRLCPAI</sequence>
<feature type="region of interest" description="Disordered" evidence="1">
    <location>
        <begin position="1"/>
        <end position="28"/>
    </location>
</feature>
<organism evidence="3 4">
    <name type="scientific">Candidatus Gottesmanbacteria bacterium GW2011_GWB1_44_11c</name>
    <dbReference type="NCBI Taxonomy" id="1618447"/>
    <lineage>
        <taxon>Bacteria</taxon>
        <taxon>Candidatus Gottesmaniibacteriota</taxon>
    </lineage>
</organism>
<keyword evidence="2" id="KW-0472">Membrane</keyword>
<proteinExistence type="predicted"/>
<accession>A0A0G1JTI4</accession>
<evidence type="ECO:0000256" key="2">
    <source>
        <dbReference type="SAM" id="Phobius"/>
    </source>
</evidence>
<dbReference type="AlphaFoldDB" id="A0A0G1JTI4"/>
<keyword evidence="2" id="KW-0812">Transmembrane</keyword>
<protein>
    <submittedName>
        <fullName evidence="3">Uncharacterized protein</fullName>
    </submittedName>
</protein>
<name>A0A0G1JTI4_9BACT</name>